<dbReference type="OrthoDB" id="9792687at2"/>
<protein>
    <recommendedName>
        <fullName evidence="5">DNA primase TraC</fullName>
    </recommendedName>
</protein>
<dbReference type="GO" id="GO:0003697">
    <property type="term" value="F:single-stranded DNA binding"/>
    <property type="evidence" value="ECO:0007669"/>
    <property type="project" value="InterPro"/>
</dbReference>
<organism evidence="3 4">
    <name type="scientific">Roseomonas mucosa</name>
    <dbReference type="NCBI Taxonomy" id="207340"/>
    <lineage>
        <taxon>Bacteria</taxon>
        <taxon>Pseudomonadati</taxon>
        <taxon>Pseudomonadota</taxon>
        <taxon>Alphaproteobacteria</taxon>
        <taxon>Acetobacterales</taxon>
        <taxon>Roseomonadaceae</taxon>
        <taxon>Roseomonas</taxon>
    </lineage>
</organism>
<evidence type="ECO:0000313" key="3">
    <source>
        <dbReference type="EMBL" id="ONH81524.1"/>
    </source>
</evidence>
<dbReference type="InterPro" id="IPR017113">
    <property type="entry name" value="Antirestriction_ArdC"/>
</dbReference>
<evidence type="ECO:0000313" key="4">
    <source>
        <dbReference type="Proteomes" id="UP000054844"/>
    </source>
</evidence>
<dbReference type="RefSeq" id="WP_058390115.1">
    <property type="nucleotide sequence ID" value="NZ_CP025184.1"/>
</dbReference>
<evidence type="ECO:0000259" key="1">
    <source>
        <dbReference type="Pfam" id="PF08401"/>
    </source>
</evidence>
<dbReference type="PIRSF" id="PIRSF037112">
    <property type="entry name" value="Antirestriction_ArdC"/>
    <property type="match status" value="1"/>
</dbReference>
<dbReference type="EMBL" id="LLWF02000111">
    <property type="protein sequence ID" value="ONH81524.1"/>
    <property type="molecule type" value="Genomic_DNA"/>
</dbReference>
<dbReference type="InterPro" id="IPR041459">
    <property type="entry name" value="MPTase-PolyVal"/>
</dbReference>
<dbReference type="AlphaFoldDB" id="A0A1S8D168"/>
<dbReference type="Pfam" id="PF08401">
    <property type="entry name" value="ArdcN"/>
    <property type="match status" value="1"/>
</dbReference>
<proteinExistence type="predicted"/>
<name>A0A1S8D168_9PROT</name>
<feature type="domain" description="Polyvalent protein metallopeptidase" evidence="2">
    <location>
        <begin position="168"/>
        <end position="291"/>
    </location>
</feature>
<dbReference type="STRING" id="207340.APZ41_019415"/>
<feature type="domain" description="N-terminal" evidence="1">
    <location>
        <begin position="16"/>
        <end position="142"/>
    </location>
</feature>
<keyword evidence="4" id="KW-1185">Reference proteome</keyword>
<dbReference type="Pfam" id="PF18818">
    <property type="entry name" value="MPTase-PolyVal"/>
    <property type="match status" value="1"/>
</dbReference>
<gene>
    <name evidence="3" type="ORF">APZ41_019415</name>
</gene>
<reference evidence="3" key="1">
    <citation type="submission" date="2016-12" db="EMBL/GenBank/DDBJ databases">
        <title>Draft genome sequence of Roseomonas mucosa strain AU37, isolated from a peripheral intravenous catheter.</title>
        <authorList>
            <person name="Choudhury M.A."/>
            <person name="Sidjabat H.E."/>
            <person name="Wailan A.M."/>
            <person name="Zhang L."/>
            <person name="Marsh N.M."/>
            <person name="Rickard C.M."/>
            <person name="Davies M."/>
            <person name="Mcmillan D.J."/>
        </authorList>
    </citation>
    <scope>NUCLEOTIDE SEQUENCE [LARGE SCALE GENOMIC DNA]</scope>
    <source>
        <strain evidence="3">AU37</strain>
    </source>
</reference>
<sequence length="324" mass="35514">MAYPRRQPSERPAPRDHYAEITGQVIAALEAGTLPWRRPWDQDKAGAGPLSPRNATTGRRYHGINLLLLGMTGVAFAGTDPRWLTYRQAEANGWQVRRGERGSRVFFFRKLTLRDGEAAPDAGGEGEGATRTVPVLRAYTVFHASQVDGIPGFEAPSAEEVSWRRPEAAGTIMRNSGVVFRAGGDRAFYCPSTDHIQLPPRAAFTSPEGYCATALHELAHASGAKHRLDRDLTGRFGSHAYAQEELRAELASCFLGAELGLPCDIPNHASYVASWLRTLREDKREIFRAAAEAQRIADYLLAFHPGYARIAAEDAGRDEAGDEA</sequence>
<accession>A0A1S8D168</accession>
<evidence type="ECO:0000259" key="2">
    <source>
        <dbReference type="Pfam" id="PF18818"/>
    </source>
</evidence>
<comment type="caution">
    <text evidence="3">The sequence shown here is derived from an EMBL/GenBank/DDBJ whole genome shotgun (WGS) entry which is preliminary data.</text>
</comment>
<dbReference type="Proteomes" id="UP000054844">
    <property type="component" value="Unassembled WGS sequence"/>
</dbReference>
<dbReference type="InterPro" id="IPR013610">
    <property type="entry name" value="ArdC_N"/>
</dbReference>
<evidence type="ECO:0008006" key="5">
    <source>
        <dbReference type="Google" id="ProtNLM"/>
    </source>
</evidence>